<organism evidence="6 7">
    <name type="scientific">Candidatus Hydrogenosomobacter endosymbioticus</name>
    <dbReference type="NCBI Taxonomy" id="2558174"/>
    <lineage>
        <taxon>Bacteria</taxon>
        <taxon>Pseudomonadati</taxon>
        <taxon>Pseudomonadota</taxon>
        <taxon>Alphaproteobacteria</taxon>
        <taxon>Holosporales</taxon>
        <taxon>Holosporaceae</taxon>
        <taxon>Candidatus Hydrogenosomobacter</taxon>
    </lineage>
</organism>
<feature type="domain" description="Penicillin-binding protein dimerisation" evidence="5">
    <location>
        <begin position="36"/>
        <end position="160"/>
    </location>
</feature>
<dbReference type="Pfam" id="PF00905">
    <property type="entry name" value="Transpeptidase"/>
    <property type="match status" value="1"/>
</dbReference>
<dbReference type="InterPro" id="IPR012338">
    <property type="entry name" value="Beta-lactam/transpept-like"/>
</dbReference>
<dbReference type="Pfam" id="PF03717">
    <property type="entry name" value="PBP_dimer"/>
    <property type="match status" value="1"/>
</dbReference>
<evidence type="ECO:0000256" key="1">
    <source>
        <dbReference type="ARBA" id="ARBA00004370"/>
    </source>
</evidence>
<dbReference type="InterPro" id="IPR001460">
    <property type="entry name" value="PCN-bd_Tpept"/>
</dbReference>
<sequence>MFTFAAIAFVALLLRLLFVCSGTISVNKNPLPASCRASVVDRCGQILATSVVTYSVYANPYVIEDKEEACRLLSGIFPDIDKNSIRSKIFSKKTFVWLFRHISPKQKSMISALGVNGIELIKDSKRVYPQDNLFCHVLGVTDIDQEGVSGIEKSFNKELKKKKAPLVLSLDARVQHAIHEELLNVINEFNAKGANALLVDVGTGEIVSMVSIPDFSPANVSGIDEEAMFNRNVSGVYEFGSIMKIHNIAMALDGNVVTLNSVYDASSPIRIGRFTVTDFRGKCRPLTVLESFLFSSNIANAKIALDAGAWRQTQFFKLLGFFEPVKTELPEEARVRQYSSDWSKAQVITASYGYGIAVTPLHMARSVAGIVTGKEVALTLLKKDAKEMSRVSVTRGAKKIVSPATAEKMRMLLALAVKDGQAKKASVPGYKIGAKTGTANVRVRGRYAEKQNLTSCVCVFPIDLPRYVLLVSVDRPQANAKSHGFATAGMIAAPLVAAIVKKVAPIVGVEPEPVSDQQQVPSGAKPRDKLEAMIYGSSKSVSISTNLSGN</sequence>
<gene>
    <name evidence="6" type="ORF">HYD_3450</name>
</gene>
<dbReference type="PANTHER" id="PTHR30627:SF1">
    <property type="entry name" value="PEPTIDOGLYCAN D,D-TRANSPEPTIDASE FTSI"/>
    <property type="match status" value="1"/>
</dbReference>
<evidence type="ECO:0000259" key="5">
    <source>
        <dbReference type="Pfam" id="PF03717"/>
    </source>
</evidence>
<dbReference type="Proteomes" id="UP001320209">
    <property type="component" value="Chromosome"/>
</dbReference>
<name>A0ABM7V8X0_9PROT</name>
<dbReference type="Gene3D" id="1.10.150.770">
    <property type="match status" value="1"/>
</dbReference>
<feature type="domain" description="Penicillin-binding protein transpeptidase" evidence="4">
    <location>
        <begin position="196"/>
        <end position="492"/>
    </location>
</feature>
<protein>
    <submittedName>
        <fullName evidence="6">Penicillin-binding protein</fullName>
    </submittedName>
</protein>
<keyword evidence="3" id="KW-0472">Membrane</keyword>
<evidence type="ECO:0000313" key="6">
    <source>
        <dbReference type="EMBL" id="BDB96212.1"/>
    </source>
</evidence>
<dbReference type="Gene3D" id="3.30.450.330">
    <property type="match status" value="1"/>
</dbReference>
<dbReference type="Gene3D" id="3.90.1310.10">
    <property type="entry name" value="Penicillin-binding protein 2a (Domain 2)"/>
    <property type="match status" value="1"/>
</dbReference>
<keyword evidence="2" id="KW-0121">Carboxypeptidase</keyword>
<evidence type="ECO:0000259" key="4">
    <source>
        <dbReference type="Pfam" id="PF00905"/>
    </source>
</evidence>
<dbReference type="EMBL" id="AP025225">
    <property type="protein sequence ID" value="BDB96212.1"/>
    <property type="molecule type" value="Genomic_DNA"/>
</dbReference>
<evidence type="ECO:0000256" key="2">
    <source>
        <dbReference type="ARBA" id="ARBA00022645"/>
    </source>
</evidence>
<dbReference type="SUPFAM" id="SSF56601">
    <property type="entry name" value="beta-lactamase/transpeptidase-like"/>
    <property type="match status" value="1"/>
</dbReference>
<keyword evidence="2" id="KW-0645">Protease</keyword>
<keyword evidence="2" id="KW-0378">Hydrolase</keyword>
<dbReference type="Gene3D" id="3.40.710.10">
    <property type="entry name" value="DD-peptidase/beta-lactamase superfamily"/>
    <property type="match status" value="1"/>
</dbReference>
<dbReference type="InterPro" id="IPR050515">
    <property type="entry name" value="Beta-lactam/transpept"/>
</dbReference>
<dbReference type="PANTHER" id="PTHR30627">
    <property type="entry name" value="PEPTIDOGLYCAN D,D-TRANSPEPTIDASE"/>
    <property type="match status" value="1"/>
</dbReference>
<evidence type="ECO:0000313" key="7">
    <source>
        <dbReference type="Proteomes" id="UP001320209"/>
    </source>
</evidence>
<proteinExistence type="predicted"/>
<accession>A0ABM7V8X0</accession>
<reference evidence="6" key="1">
    <citation type="submission" date="2021-10" db="EMBL/GenBank/DDBJ databases">
        <title>Genome Sequence of The Candidatus Hydrogeosomobacter endosymbioticus, an Intracellular Bacterial Symbiont of the Anaerobic Ciliate GW7.</title>
        <authorList>
            <person name="Shiohama Y."/>
            <person name="Shinzato N."/>
        </authorList>
    </citation>
    <scope>NUCLEOTIDE SEQUENCE [LARGE SCALE GENOMIC DNA]</scope>
    <source>
        <strain evidence="6">200920</strain>
    </source>
</reference>
<keyword evidence="7" id="KW-1185">Reference proteome</keyword>
<dbReference type="InterPro" id="IPR036138">
    <property type="entry name" value="PBP_dimer_sf"/>
</dbReference>
<comment type="subcellular location">
    <subcellularLocation>
        <location evidence="1">Membrane</location>
    </subcellularLocation>
</comment>
<dbReference type="InterPro" id="IPR005311">
    <property type="entry name" value="PBP_dimer"/>
</dbReference>
<dbReference type="SUPFAM" id="SSF56519">
    <property type="entry name" value="Penicillin binding protein dimerisation domain"/>
    <property type="match status" value="1"/>
</dbReference>
<evidence type="ECO:0000256" key="3">
    <source>
        <dbReference type="ARBA" id="ARBA00023136"/>
    </source>
</evidence>